<dbReference type="EMBL" id="LXFV01000001">
    <property type="protein sequence ID" value="PKX87968.1"/>
    <property type="molecule type" value="Genomic_DNA"/>
</dbReference>
<dbReference type="InterPro" id="IPR013658">
    <property type="entry name" value="SGL"/>
</dbReference>
<dbReference type="PANTHER" id="PTHR10907">
    <property type="entry name" value="REGUCALCIN"/>
    <property type="match status" value="1"/>
</dbReference>
<keyword evidence="4" id="KW-1185">Reference proteome</keyword>
<comment type="caution">
    <text evidence="3">The sequence shown here is derived from an EMBL/GenBank/DDBJ whole genome shotgun (WGS) entry which is preliminary data.</text>
</comment>
<evidence type="ECO:0000256" key="1">
    <source>
        <dbReference type="ARBA" id="ARBA00008853"/>
    </source>
</evidence>
<gene>
    <name evidence="3" type="ORF">A0G03_01800</name>
</gene>
<dbReference type="RefSeq" id="WP_048260035.1">
    <property type="nucleotide sequence ID" value="NZ_AODU01000011.1"/>
</dbReference>
<dbReference type="Gene3D" id="2.120.10.30">
    <property type="entry name" value="TolB, C-terminal domain"/>
    <property type="match status" value="1"/>
</dbReference>
<dbReference type="InterPro" id="IPR005511">
    <property type="entry name" value="SMP-30"/>
</dbReference>
<protein>
    <submittedName>
        <fullName evidence="3">Gluconolaconase</fullName>
    </submittedName>
</protein>
<dbReference type="InterPro" id="IPR011042">
    <property type="entry name" value="6-blade_b-propeller_TolB-like"/>
</dbReference>
<feature type="domain" description="SMP-30/Gluconolactonase/LRE-like region" evidence="2">
    <location>
        <begin position="12"/>
        <end position="252"/>
    </location>
</feature>
<name>A0ABX4SBL8_9GAMM</name>
<dbReference type="PRINTS" id="PR01790">
    <property type="entry name" value="SMP30FAMILY"/>
</dbReference>
<proteinExistence type="inferred from homology"/>
<dbReference type="PANTHER" id="PTHR10907:SF47">
    <property type="entry name" value="REGUCALCIN"/>
    <property type="match status" value="1"/>
</dbReference>
<dbReference type="Pfam" id="PF08450">
    <property type="entry name" value="SGL"/>
    <property type="match status" value="1"/>
</dbReference>
<sequence>MFKITVDAKNLLGECPLWCEHTRRLFWTNIVGKELLAYHPESGATQRWTMPERLGSFGLTQTEDILLLGLESRLAFFNLQTEVLSNIVLSPGSSETRINDGRCDRDGNYVFGTMHEGEPPQSVGAFYRFNAATLDVERLALPSVAIANSLCFSPDGGTMYYCDSLQKRILCCDYPSLDNQRIFAEVSGEGAPDGSCIDAMGFLWNAEWGGSRVVRYNPDGVVDSVLTLPAVQTTCPVMGGDEYDTLYCTSARVGLSSPKKDDGALFEVKSDKFKGLPESRFAGQIK</sequence>
<comment type="similarity">
    <text evidence="1">Belongs to the SMP-30/CGR1 family.</text>
</comment>
<evidence type="ECO:0000313" key="4">
    <source>
        <dbReference type="Proteomes" id="UP000234468"/>
    </source>
</evidence>
<reference evidence="3 4" key="1">
    <citation type="submission" date="2016-04" db="EMBL/GenBank/DDBJ databases">
        <title>New species of Pectobacterium.</title>
        <authorList>
            <person name="Waleron M."/>
            <person name="Misztak A.E."/>
            <person name="Waleron K."/>
        </authorList>
    </citation>
    <scope>NUCLEOTIDE SEQUENCE [LARGE SCALE GENOMIC DNA]</scope>
    <source>
        <strain evidence="3 4">IFB5232</strain>
    </source>
</reference>
<organism evidence="3 4">
    <name type="scientific">Pectobacterium peruviense</name>
    <dbReference type="NCBI Taxonomy" id="2066479"/>
    <lineage>
        <taxon>Bacteria</taxon>
        <taxon>Pseudomonadati</taxon>
        <taxon>Pseudomonadota</taxon>
        <taxon>Gammaproteobacteria</taxon>
        <taxon>Enterobacterales</taxon>
        <taxon>Pectobacteriaceae</taxon>
        <taxon>Pectobacterium</taxon>
    </lineage>
</organism>
<evidence type="ECO:0000259" key="2">
    <source>
        <dbReference type="Pfam" id="PF08450"/>
    </source>
</evidence>
<evidence type="ECO:0000313" key="3">
    <source>
        <dbReference type="EMBL" id="PKX87968.1"/>
    </source>
</evidence>
<dbReference type="SUPFAM" id="SSF63829">
    <property type="entry name" value="Calcium-dependent phosphotriesterase"/>
    <property type="match status" value="1"/>
</dbReference>
<dbReference type="Proteomes" id="UP000234468">
    <property type="component" value="Unassembled WGS sequence"/>
</dbReference>
<accession>A0ABX4SBL8</accession>